<dbReference type="InterPro" id="IPR011042">
    <property type="entry name" value="6-blade_b-propeller_TolB-like"/>
</dbReference>
<accession>A0ABU5ZW88</accession>
<name>A0ABU5ZW88_9FLAO</name>
<organism evidence="1 2">
    <name type="scientific">Aquimarina gracilis</name>
    <dbReference type="NCBI Taxonomy" id="874422"/>
    <lineage>
        <taxon>Bacteria</taxon>
        <taxon>Pseudomonadati</taxon>
        <taxon>Bacteroidota</taxon>
        <taxon>Flavobacteriia</taxon>
        <taxon>Flavobacteriales</taxon>
        <taxon>Flavobacteriaceae</taxon>
        <taxon>Aquimarina</taxon>
    </lineage>
</organism>
<protein>
    <recommendedName>
        <fullName evidence="3">WD40 repeat protein</fullName>
    </recommendedName>
</protein>
<dbReference type="Gene3D" id="2.120.10.30">
    <property type="entry name" value="TolB, C-terminal domain"/>
    <property type="match status" value="1"/>
</dbReference>
<dbReference type="SUPFAM" id="SSF69304">
    <property type="entry name" value="Tricorn protease N-terminal domain"/>
    <property type="match status" value="1"/>
</dbReference>
<dbReference type="Proteomes" id="UP001327027">
    <property type="component" value="Unassembled WGS sequence"/>
</dbReference>
<dbReference type="RefSeq" id="WP_324180154.1">
    <property type="nucleotide sequence ID" value="NZ_BAABAW010000006.1"/>
</dbReference>
<evidence type="ECO:0008006" key="3">
    <source>
        <dbReference type="Google" id="ProtNLM"/>
    </source>
</evidence>
<comment type="caution">
    <text evidence="1">The sequence shown here is derived from an EMBL/GenBank/DDBJ whole genome shotgun (WGS) entry which is preliminary data.</text>
</comment>
<reference evidence="1 2" key="1">
    <citation type="journal article" date="2013" name="Int. J. Syst. Evol. Microbiol.">
        <title>Aquimarina gracilis sp. nov., isolated from the gut microflora of a mussel, Mytilus coruscus, and emended description of Aquimarina spongiae.</title>
        <authorList>
            <person name="Park S.C."/>
            <person name="Choe H.N."/>
            <person name="Baik K.S."/>
            <person name="Seong C.N."/>
        </authorList>
    </citation>
    <scope>NUCLEOTIDE SEQUENCE [LARGE SCALE GENOMIC DNA]</scope>
    <source>
        <strain evidence="1 2">PSC32</strain>
    </source>
</reference>
<gene>
    <name evidence="1" type="ORF">U6A24_11695</name>
</gene>
<dbReference type="EMBL" id="JAYKLX010000005">
    <property type="protein sequence ID" value="MEB3346129.1"/>
    <property type="molecule type" value="Genomic_DNA"/>
</dbReference>
<keyword evidence="2" id="KW-1185">Reference proteome</keyword>
<evidence type="ECO:0000313" key="2">
    <source>
        <dbReference type="Proteomes" id="UP001327027"/>
    </source>
</evidence>
<proteinExistence type="predicted"/>
<sequence>MRNLIVFISLISFSSFSQTNTEVYLFDLTTKDNTFNLRNQRNISNNKGYDNQPSFYNDNIVLFSSSRNNQTDIAAYNIRDAKVNWISDTPNGGEYSPTKIPNQKNVSAIRLDNDGKQLLYKYNYNDGNSHELLKNLKVGYHCWYNQEVIISSVLEDDALSLIVSNLKDGSNYTVQKKVGRSLHKIPNSNLISYISKENETWEIKSLDPISGDTKKIINTIPEAEDMCWLINGTILMGKDDQIFKFDPKKDDDWSIFYSFKDSGLNNITRIATNSISTLLAIVFESK</sequence>
<evidence type="ECO:0000313" key="1">
    <source>
        <dbReference type="EMBL" id="MEB3346129.1"/>
    </source>
</evidence>